<feature type="domain" description="Alpha-macroglobulin receptor-binding" evidence="1">
    <location>
        <begin position="1"/>
        <end position="95"/>
    </location>
</feature>
<reference evidence="2 3" key="1">
    <citation type="journal article" date="2017" name="PLoS Biol.">
        <title>The sea cucumber genome provides insights into morphological evolution and visceral regeneration.</title>
        <authorList>
            <person name="Zhang X."/>
            <person name="Sun L."/>
            <person name="Yuan J."/>
            <person name="Sun Y."/>
            <person name="Gao Y."/>
            <person name="Zhang L."/>
            <person name="Li S."/>
            <person name="Dai H."/>
            <person name="Hamel J.F."/>
            <person name="Liu C."/>
            <person name="Yu Y."/>
            <person name="Liu S."/>
            <person name="Lin W."/>
            <person name="Guo K."/>
            <person name="Jin S."/>
            <person name="Xu P."/>
            <person name="Storey K.B."/>
            <person name="Huan P."/>
            <person name="Zhang T."/>
            <person name="Zhou Y."/>
            <person name="Zhang J."/>
            <person name="Lin C."/>
            <person name="Li X."/>
            <person name="Xing L."/>
            <person name="Huo D."/>
            <person name="Sun M."/>
            <person name="Wang L."/>
            <person name="Mercier A."/>
            <person name="Li F."/>
            <person name="Yang H."/>
            <person name="Xiang J."/>
        </authorList>
    </citation>
    <scope>NUCLEOTIDE SEQUENCE [LARGE SCALE GENOMIC DNA]</scope>
    <source>
        <strain evidence="2">Shaxun</strain>
        <tissue evidence="2">Muscle</tissue>
    </source>
</reference>
<evidence type="ECO:0000259" key="1">
    <source>
        <dbReference type="SMART" id="SM01361"/>
    </source>
</evidence>
<dbReference type="GO" id="GO:0005576">
    <property type="term" value="C:extracellular region"/>
    <property type="evidence" value="ECO:0007669"/>
    <property type="project" value="InterPro"/>
</dbReference>
<dbReference type="SMART" id="SM01361">
    <property type="entry name" value="A2M_recep"/>
    <property type="match status" value="1"/>
</dbReference>
<dbReference type="InterPro" id="IPR036595">
    <property type="entry name" value="A-macroglobulin_rcpt-bd_sf"/>
</dbReference>
<dbReference type="EMBL" id="MRZV01000131">
    <property type="protein sequence ID" value="PIK57822.1"/>
    <property type="molecule type" value="Genomic_DNA"/>
</dbReference>
<sequence>MAVVEVKMVSGYSVDTNELERYIDYLYSTGQDIGLMRYDHFEEGKPFSLYFNQFSRGYSTSFVLVLKRDIHVKNTRPAFIKVYDYYEGGVVTTSPTPLFTRLDPVHPRSCLHNFELIPKENPYQAAVLYLFLHHFLP</sequence>
<proteinExistence type="predicted"/>
<evidence type="ECO:0000313" key="3">
    <source>
        <dbReference type="Proteomes" id="UP000230750"/>
    </source>
</evidence>
<dbReference type="PANTHER" id="PTHR11412:SF171">
    <property type="entry name" value="PREGNANCY ZONE PROTEIN-LIKE PROTEIN"/>
    <property type="match status" value="1"/>
</dbReference>
<organism evidence="2 3">
    <name type="scientific">Stichopus japonicus</name>
    <name type="common">Sea cucumber</name>
    <dbReference type="NCBI Taxonomy" id="307972"/>
    <lineage>
        <taxon>Eukaryota</taxon>
        <taxon>Metazoa</taxon>
        <taxon>Echinodermata</taxon>
        <taxon>Eleutherozoa</taxon>
        <taxon>Echinozoa</taxon>
        <taxon>Holothuroidea</taxon>
        <taxon>Aspidochirotacea</taxon>
        <taxon>Aspidochirotida</taxon>
        <taxon>Stichopodidae</taxon>
        <taxon>Apostichopus</taxon>
    </lineage>
</organism>
<dbReference type="Gene3D" id="2.60.40.690">
    <property type="entry name" value="Alpha-macroglobulin, receptor-binding domain"/>
    <property type="match status" value="1"/>
</dbReference>
<dbReference type="AlphaFoldDB" id="A0A2G8LC44"/>
<dbReference type="Proteomes" id="UP000230750">
    <property type="component" value="Unassembled WGS sequence"/>
</dbReference>
<dbReference type="InterPro" id="IPR009048">
    <property type="entry name" value="A-macroglobulin_rcpt-bd"/>
</dbReference>
<protein>
    <recommendedName>
        <fullName evidence="1">Alpha-macroglobulin receptor-binding domain-containing protein</fullName>
    </recommendedName>
</protein>
<keyword evidence="3" id="KW-1185">Reference proteome</keyword>
<comment type="caution">
    <text evidence="2">The sequence shown here is derived from an EMBL/GenBank/DDBJ whole genome shotgun (WGS) entry which is preliminary data.</text>
</comment>
<name>A0A2G8LC44_STIJA</name>
<dbReference type="Pfam" id="PF07677">
    <property type="entry name" value="A2M_recep"/>
    <property type="match status" value="1"/>
</dbReference>
<dbReference type="OrthoDB" id="9998011at2759"/>
<accession>A0A2G8LC44</accession>
<dbReference type="InterPro" id="IPR050473">
    <property type="entry name" value="A2M/Complement_sys"/>
</dbReference>
<dbReference type="PANTHER" id="PTHR11412">
    <property type="entry name" value="MACROGLOBULIN / COMPLEMENT"/>
    <property type="match status" value="1"/>
</dbReference>
<dbReference type="SUPFAM" id="SSF49410">
    <property type="entry name" value="Alpha-macroglobulin receptor domain"/>
    <property type="match status" value="1"/>
</dbReference>
<gene>
    <name evidence="2" type="ORF">BSL78_05281</name>
</gene>
<evidence type="ECO:0000313" key="2">
    <source>
        <dbReference type="EMBL" id="PIK57822.1"/>
    </source>
</evidence>